<feature type="transmembrane region" description="Helical" evidence="12">
    <location>
        <begin position="199"/>
        <end position="222"/>
    </location>
</feature>
<dbReference type="GO" id="GO:0051205">
    <property type="term" value="P:protein insertion into membrane"/>
    <property type="evidence" value="ECO:0007669"/>
    <property type="project" value="TreeGrafter"/>
</dbReference>
<feature type="compositionally biased region" description="Basic and acidic residues" evidence="13">
    <location>
        <begin position="242"/>
        <end position="262"/>
    </location>
</feature>
<evidence type="ECO:0000256" key="3">
    <source>
        <dbReference type="ARBA" id="ARBA00022475"/>
    </source>
</evidence>
<evidence type="ECO:0000256" key="9">
    <source>
        <dbReference type="ARBA" id="ARBA00023139"/>
    </source>
</evidence>
<dbReference type="AlphaFoldDB" id="A0A2N6UDM0"/>
<comment type="similarity">
    <text evidence="12">Belongs to the OXA1/ALB3/YidC family. Type 2 subfamily.</text>
</comment>
<evidence type="ECO:0000256" key="12">
    <source>
        <dbReference type="HAMAP-Rule" id="MF_01811"/>
    </source>
</evidence>
<keyword evidence="3 12" id="KW-1003">Cell membrane</keyword>
<dbReference type="PRINTS" id="PR00701">
    <property type="entry name" value="60KDINNERMP"/>
</dbReference>
<dbReference type="CDD" id="cd20070">
    <property type="entry name" value="5TM_YidC_Alb3"/>
    <property type="match status" value="1"/>
</dbReference>
<dbReference type="PANTHER" id="PTHR12428:SF65">
    <property type="entry name" value="CYTOCHROME C OXIDASE ASSEMBLY PROTEIN COX18, MITOCHONDRIAL"/>
    <property type="match status" value="1"/>
</dbReference>
<evidence type="ECO:0000256" key="5">
    <source>
        <dbReference type="ARBA" id="ARBA00022729"/>
    </source>
</evidence>
<evidence type="ECO:0000256" key="4">
    <source>
        <dbReference type="ARBA" id="ARBA00022692"/>
    </source>
</evidence>
<keyword evidence="8 12" id="KW-0472">Membrane</keyword>
<keyword evidence="11 12" id="KW-0449">Lipoprotein</keyword>
<comment type="subcellular location">
    <subcellularLocation>
        <location evidence="1 12">Cell membrane</location>
        <topology evidence="1 12">Multi-pass membrane protein</topology>
    </subcellularLocation>
</comment>
<dbReference type="InterPro" id="IPR028055">
    <property type="entry name" value="YidC/Oxa/ALB_C"/>
</dbReference>
<dbReference type="NCBIfam" id="TIGR03592">
    <property type="entry name" value="yidC_oxa1_cterm"/>
    <property type="match status" value="1"/>
</dbReference>
<keyword evidence="10 12" id="KW-0143">Chaperone</keyword>
<dbReference type="InterPro" id="IPR001708">
    <property type="entry name" value="YidC/ALB3/OXA1/COX18"/>
</dbReference>
<dbReference type="GO" id="GO:0032977">
    <property type="term" value="F:membrane insertase activity"/>
    <property type="evidence" value="ECO:0007669"/>
    <property type="project" value="InterPro"/>
</dbReference>
<accession>A0A2N6UDM0</accession>
<feature type="transmembrane region" description="Helical" evidence="12">
    <location>
        <begin position="155"/>
        <end position="178"/>
    </location>
</feature>
<feature type="transmembrane region" description="Helical" evidence="12">
    <location>
        <begin position="122"/>
        <end position="143"/>
    </location>
</feature>
<protein>
    <recommendedName>
        <fullName evidence="12">Membrane protein insertase YidC</fullName>
    </recommendedName>
    <alternativeName>
        <fullName evidence="12">Foldase YidC</fullName>
    </alternativeName>
    <alternativeName>
        <fullName evidence="12">Membrane integrase YidC</fullName>
    </alternativeName>
    <alternativeName>
        <fullName evidence="12">Membrane protein YidC</fullName>
    </alternativeName>
</protein>
<evidence type="ECO:0000313" key="16">
    <source>
        <dbReference type="Proteomes" id="UP000235701"/>
    </source>
</evidence>
<dbReference type="EMBL" id="PNHQ01000011">
    <property type="protein sequence ID" value="PMC79661.1"/>
    <property type="molecule type" value="Genomic_DNA"/>
</dbReference>
<evidence type="ECO:0000256" key="10">
    <source>
        <dbReference type="ARBA" id="ARBA00023186"/>
    </source>
</evidence>
<evidence type="ECO:0000256" key="6">
    <source>
        <dbReference type="ARBA" id="ARBA00022927"/>
    </source>
</evidence>
<evidence type="ECO:0000256" key="7">
    <source>
        <dbReference type="ARBA" id="ARBA00022989"/>
    </source>
</evidence>
<comment type="function">
    <text evidence="12">Required for the insertion and/or proper folding and/or complex formation of integral membrane proteins into the membrane. Involved in integration of membrane proteins that insert both dependently and independently of the Sec translocase complex, as well as at least some lipoproteins.</text>
</comment>
<comment type="caution">
    <text evidence="15">The sequence shown here is derived from an EMBL/GenBank/DDBJ whole genome shotgun (WGS) entry which is preliminary data.</text>
</comment>
<dbReference type="PROSITE" id="PS51257">
    <property type="entry name" value="PROKAR_LIPOPROTEIN"/>
    <property type="match status" value="1"/>
</dbReference>
<keyword evidence="2 12" id="KW-0813">Transport</keyword>
<evidence type="ECO:0000259" key="14">
    <source>
        <dbReference type="Pfam" id="PF02096"/>
    </source>
</evidence>
<dbReference type="Proteomes" id="UP000235701">
    <property type="component" value="Unassembled WGS sequence"/>
</dbReference>
<keyword evidence="16" id="KW-1185">Reference proteome</keyword>
<keyword evidence="5 12" id="KW-0732">Signal</keyword>
<evidence type="ECO:0000313" key="15">
    <source>
        <dbReference type="EMBL" id="PMC79661.1"/>
    </source>
</evidence>
<dbReference type="HAMAP" id="MF_01811">
    <property type="entry name" value="YidC_type2"/>
    <property type="match status" value="1"/>
</dbReference>
<dbReference type="Pfam" id="PF02096">
    <property type="entry name" value="60KD_IMP"/>
    <property type="match status" value="1"/>
</dbReference>
<evidence type="ECO:0000256" key="2">
    <source>
        <dbReference type="ARBA" id="ARBA00022448"/>
    </source>
</evidence>
<sequence length="270" mass="31235">MWKILAITMMAVIFLAACGTSPIDENSTGLWDRYIVYNFSRIIVWLSDIFGNYGVGIIAFTLIIRIILIPLTKYQMQSTEKMQMMQPELKALQEKYASKDPETQQKLQEETAKLNEKYDYNMWSGCLPMLIQLPILMALYQSISRTEVLSQGHFLWLELGTPDQLFILPIIAAVLTWYNTRLTTIGTPNSNPSMAMMQWTMPVMILFMGITLPSAISLYWVASTGFTILQTLLMNNPYKKRDAREEQIRKEKELERRLEKAKRNPKGKKK</sequence>
<dbReference type="GO" id="GO:0005886">
    <property type="term" value="C:plasma membrane"/>
    <property type="evidence" value="ECO:0007669"/>
    <property type="project" value="UniProtKB-SubCell"/>
</dbReference>
<dbReference type="GO" id="GO:0015031">
    <property type="term" value="P:protein transport"/>
    <property type="evidence" value="ECO:0007669"/>
    <property type="project" value="UniProtKB-KW"/>
</dbReference>
<dbReference type="PANTHER" id="PTHR12428">
    <property type="entry name" value="OXA1"/>
    <property type="match status" value="1"/>
</dbReference>
<keyword evidence="7 12" id="KW-1133">Transmembrane helix</keyword>
<reference evidence="15 16" key="1">
    <citation type="submission" date="2017-09" db="EMBL/GenBank/DDBJ databases">
        <title>Bacterial strain isolated from the female urinary microbiota.</title>
        <authorList>
            <person name="Thomas-White K."/>
            <person name="Kumar N."/>
            <person name="Forster S."/>
            <person name="Putonti C."/>
            <person name="Lawley T."/>
            <person name="Wolfe A.J."/>
        </authorList>
    </citation>
    <scope>NUCLEOTIDE SEQUENCE [LARGE SCALE GENOMIC DNA]</scope>
    <source>
        <strain evidence="15 16">UMB0240</strain>
    </source>
</reference>
<gene>
    <name evidence="12" type="primary">yidC</name>
    <name evidence="15" type="ORF">CJ191_05585</name>
</gene>
<organism evidence="15 16">
    <name type="scientific">Aerococcus viridans</name>
    <dbReference type="NCBI Taxonomy" id="1377"/>
    <lineage>
        <taxon>Bacteria</taxon>
        <taxon>Bacillati</taxon>
        <taxon>Bacillota</taxon>
        <taxon>Bacilli</taxon>
        <taxon>Lactobacillales</taxon>
        <taxon>Aerococcaceae</taxon>
        <taxon>Aerococcus</taxon>
    </lineage>
</organism>
<evidence type="ECO:0000256" key="1">
    <source>
        <dbReference type="ARBA" id="ARBA00004651"/>
    </source>
</evidence>
<evidence type="ECO:0000256" key="11">
    <source>
        <dbReference type="ARBA" id="ARBA00023288"/>
    </source>
</evidence>
<proteinExistence type="inferred from homology"/>
<keyword evidence="9" id="KW-0564">Palmitate</keyword>
<name>A0A2N6UDM0_9LACT</name>
<evidence type="ECO:0000256" key="8">
    <source>
        <dbReference type="ARBA" id="ARBA00023136"/>
    </source>
</evidence>
<keyword evidence="6 12" id="KW-0653">Protein transport</keyword>
<dbReference type="InterPro" id="IPR023060">
    <property type="entry name" value="YidC/YidC1/YidC2_Firmicutes"/>
</dbReference>
<evidence type="ECO:0000256" key="13">
    <source>
        <dbReference type="SAM" id="MobiDB-lite"/>
    </source>
</evidence>
<dbReference type="OrthoDB" id="9780552at2"/>
<feature type="region of interest" description="Disordered" evidence="13">
    <location>
        <begin position="242"/>
        <end position="270"/>
    </location>
</feature>
<feature type="domain" description="Membrane insertase YidC/Oxa/ALB C-terminal" evidence="14">
    <location>
        <begin position="53"/>
        <end position="236"/>
    </location>
</feature>
<keyword evidence="4 12" id="KW-0812">Transmembrane</keyword>
<feature type="transmembrane region" description="Helical" evidence="12">
    <location>
        <begin position="43"/>
        <end position="68"/>
    </location>
</feature>
<dbReference type="InterPro" id="IPR047196">
    <property type="entry name" value="YidC_ALB_C"/>
</dbReference>